<keyword evidence="1" id="KW-0812">Transmembrane</keyword>
<dbReference type="EMBL" id="VIIS01002074">
    <property type="protein sequence ID" value="KAF0288868.1"/>
    <property type="molecule type" value="Genomic_DNA"/>
</dbReference>
<name>A0A6A4VEN5_AMPAM</name>
<evidence type="ECO:0000313" key="3">
    <source>
        <dbReference type="EMBL" id="KAF0288868.1"/>
    </source>
</evidence>
<reference evidence="3 4" key="1">
    <citation type="submission" date="2019-07" db="EMBL/GenBank/DDBJ databases">
        <title>Draft genome assembly of a fouling barnacle, Amphibalanus amphitrite (Darwin, 1854): The first reference genome for Thecostraca.</title>
        <authorList>
            <person name="Kim W."/>
        </authorList>
    </citation>
    <scope>NUCLEOTIDE SEQUENCE [LARGE SCALE GENOMIC DNA]</scope>
    <source>
        <strain evidence="3">SNU_AA5</strain>
        <tissue evidence="3">Soma without cirri and trophi</tissue>
    </source>
</reference>
<keyword evidence="4" id="KW-1185">Reference proteome</keyword>
<feature type="chain" id="PRO_5025570024" evidence="2">
    <location>
        <begin position="18"/>
        <end position="162"/>
    </location>
</feature>
<keyword evidence="1" id="KW-1133">Transmembrane helix</keyword>
<protein>
    <submittedName>
        <fullName evidence="3">Uncharacterized protein</fullName>
    </submittedName>
</protein>
<gene>
    <name evidence="3" type="ORF">FJT64_012761</name>
</gene>
<dbReference type="Proteomes" id="UP000440578">
    <property type="component" value="Unassembled WGS sequence"/>
</dbReference>
<feature type="signal peptide" evidence="2">
    <location>
        <begin position="1"/>
        <end position="17"/>
    </location>
</feature>
<comment type="caution">
    <text evidence="3">The sequence shown here is derived from an EMBL/GenBank/DDBJ whole genome shotgun (WGS) entry which is preliminary data.</text>
</comment>
<evidence type="ECO:0000313" key="4">
    <source>
        <dbReference type="Proteomes" id="UP000440578"/>
    </source>
</evidence>
<accession>A0A6A4VEN5</accession>
<keyword evidence="2" id="KW-0732">Signal</keyword>
<organism evidence="3 4">
    <name type="scientific">Amphibalanus amphitrite</name>
    <name type="common">Striped barnacle</name>
    <name type="synonym">Balanus amphitrite</name>
    <dbReference type="NCBI Taxonomy" id="1232801"/>
    <lineage>
        <taxon>Eukaryota</taxon>
        <taxon>Metazoa</taxon>
        <taxon>Ecdysozoa</taxon>
        <taxon>Arthropoda</taxon>
        <taxon>Crustacea</taxon>
        <taxon>Multicrustacea</taxon>
        <taxon>Cirripedia</taxon>
        <taxon>Thoracica</taxon>
        <taxon>Thoracicalcarea</taxon>
        <taxon>Balanomorpha</taxon>
        <taxon>Balanoidea</taxon>
        <taxon>Balanidae</taxon>
        <taxon>Amphibalaninae</taxon>
        <taxon>Amphibalanus</taxon>
    </lineage>
</organism>
<keyword evidence="1" id="KW-0472">Membrane</keyword>
<dbReference type="AlphaFoldDB" id="A0A6A4VEN5"/>
<feature type="transmembrane region" description="Helical" evidence="1">
    <location>
        <begin position="104"/>
        <end position="125"/>
    </location>
</feature>
<evidence type="ECO:0000256" key="2">
    <source>
        <dbReference type="SAM" id="SignalP"/>
    </source>
</evidence>
<dbReference type="OrthoDB" id="6396272at2759"/>
<evidence type="ECO:0000256" key="1">
    <source>
        <dbReference type="SAM" id="Phobius"/>
    </source>
</evidence>
<sequence>MNKYILAALICASVAVAASGTLQKRDTEYALNDDETYYNNYYNHQNPRPVRRNKSPFGWLSRIVSRASGGYDTGYSGYSGSSGGYGYSSHPQQGGGKGDLLGPLFLLGLGLLAALALGSLLAFLFTQLNGSGRGLDTDEWEVDHSVWMDQLQKDFEDSWSEE</sequence>
<proteinExistence type="predicted"/>